<evidence type="ECO:0000313" key="3">
    <source>
        <dbReference type="Proteomes" id="UP000037122"/>
    </source>
</evidence>
<dbReference type="GO" id="GO:0071949">
    <property type="term" value="F:FAD binding"/>
    <property type="evidence" value="ECO:0007669"/>
    <property type="project" value="TreeGrafter"/>
</dbReference>
<dbReference type="VEuPathDB" id="FungiDB:QG37_01110"/>
<dbReference type="EMBL" id="LGST01000008">
    <property type="protein sequence ID" value="KNE01772.1"/>
    <property type="molecule type" value="Genomic_DNA"/>
</dbReference>
<dbReference type="PANTHER" id="PTHR43396:SF6">
    <property type="entry name" value="ABL201WP"/>
    <property type="match status" value="1"/>
</dbReference>
<dbReference type="InterPro" id="IPR012292">
    <property type="entry name" value="Globin/Proto"/>
</dbReference>
<dbReference type="InterPro" id="IPR009050">
    <property type="entry name" value="Globin-like_sf"/>
</dbReference>
<dbReference type="PANTHER" id="PTHR43396">
    <property type="entry name" value="FLAVOHEMOPROTEIN"/>
    <property type="match status" value="1"/>
</dbReference>
<dbReference type="GO" id="GO:0020037">
    <property type="term" value="F:heme binding"/>
    <property type="evidence" value="ECO:0007669"/>
    <property type="project" value="InterPro"/>
</dbReference>
<dbReference type="PROSITE" id="PS01033">
    <property type="entry name" value="GLOBIN"/>
    <property type="match status" value="1"/>
</dbReference>
<dbReference type="Gene3D" id="1.10.490.10">
    <property type="entry name" value="Globins"/>
    <property type="match status" value="1"/>
</dbReference>
<accession>A0A0L0P5X3</accession>
<evidence type="ECO:0000313" key="2">
    <source>
        <dbReference type="EMBL" id="KNE01772.1"/>
    </source>
</evidence>
<dbReference type="InterPro" id="IPR044399">
    <property type="entry name" value="Mb-like_M"/>
</dbReference>
<dbReference type="SUPFAM" id="SSF46458">
    <property type="entry name" value="Globin-like"/>
    <property type="match status" value="1"/>
</dbReference>
<organism evidence="2 3">
    <name type="scientific">Candidozyma auris</name>
    <name type="common">Yeast</name>
    <name type="synonym">Candida auris</name>
    <dbReference type="NCBI Taxonomy" id="498019"/>
    <lineage>
        <taxon>Eukaryota</taxon>
        <taxon>Fungi</taxon>
        <taxon>Dikarya</taxon>
        <taxon>Ascomycota</taxon>
        <taxon>Saccharomycotina</taxon>
        <taxon>Pichiomycetes</taxon>
        <taxon>Metschnikowiaceae</taxon>
        <taxon>Candidozyma</taxon>
    </lineage>
</organism>
<dbReference type="GO" id="GO:0019825">
    <property type="term" value="F:oxygen binding"/>
    <property type="evidence" value="ECO:0007669"/>
    <property type="project" value="InterPro"/>
</dbReference>
<evidence type="ECO:0000259" key="1">
    <source>
        <dbReference type="PROSITE" id="PS01033"/>
    </source>
</evidence>
<dbReference type="Proteomes" id="UP000037122">
    <property type="component" value="Unassembled WGS sequence"/>
</dbReference>
<dbReference type="GO" id="GO:0008941">
    <property type="term" value="F:nitric oxide dioxygenase NAD(P)H activity"/>
    <property type="evidence" value="ECO:0007669"/>
    <property type="project" value="TreeGrafter"/>
</dbReference>
<dbReference type="VEuPathDB" id="FungiDB:CJI96_0003776"/>
<dbReference type="VEuPathDB" id="FungiDB:CJJ07_003114"/>
<dbReference type="Pfam" id="PF00042">
    <property type="entry name" value="Globin"/>
    <property type="match status" value="1"/>
</dbReference>
<dbReference type="GO" id="GO:0046210">
    <property type="term" value="P:nitric oxide catabolic process"/>
    <property type="evidence" value="ECO:0007669"/>
    <property type="project" value="TreeGrafter"/>
</dbReference>
<name>A0A0L0P5X3_CANAR</name>
<reference evidence="3" key="1">
    <citation type="journal article" date="2015" name="BMC Genomics">
        <title>Draft genome of a commonly misdiagnosed multidrug resistant pathogen Candida auris.</title>
        <authorList>
            <person name="Chatterjee S."/>
            <person name="Alampalli S.V."/>
            <person name="Nageshan R.K."/>
            <person name="Chettiar S.T."/>
            <person name="Joshi S."/>
            <person name="Tatu U.S."/>
        </authorList>
    </citation>
    <scope>NUCLEOTIDE SEQUENCE [LARGE SCALE GENOMIC DNA]</scope>
    <source>
        <strain evidence="3">6684</strain>
    </source>
</reference>
<sequence>MIADSTTRNLRKPARFSQLGNINVVRKHILLRVDSFTSDVSLLGGTTLNELRNEDDSYNLKKVGTNTSLDSNLTVQSKFKVQFHLLPKEISLLRYTWNKMLVDEELETQELSLPIEGLLTVQQEKHHLQPQSRQQAATILSSRYASMALSMFCISFYHTLLSMDPELELMFPSLRHQASAFASVISLAISSLENLSVLDDYLTKLGNTHSRILGIEAPQFELMGEAFIQTFHERFGTKFTHELEVLWIKLYMYLANSLLQNGMDPTLKLDSQVFLRPGVYTESIYADSDSSSLSLRAKTESTTLDLASAFSVRLEKPRPRPLVAKPKKEKKKRDCVIV</sequence>
<dbReference type="InterPro" id="IPR000971">
    <property type="entry name" value="Globin"/>
</dbReference>
<dbReference type="CDD" id="cd01040">
    <property type="entry name" value="Mb-like"/>
    <property type="match status" value="1"/>
</dbReference>
<proteinExistence type="predicted"/>
<dbReference type="GO" id="GO:0071500">
    <property type="term" value="P:cellular response to nitrosative stress"/>
    <property type="evidence" value="ECO:0007669"/>
    <property type="project" value="TreeGrafter"/>
</dbReference>
<dbReference type="VEuPathDB" id="FungiDB:B9J08_004986"/>
<feature type="domain" description="Globin" evidence="1">
    <location>
        <begin position="127"/>
        <end position="263"/>
    </location>
</feature>
<protein>
    <recommendedName>
        <fullName evidence="1">Globin domain-containing protein</fullName>
    </recommendedName>
</protein>
<dbReference type="VEuPathDB" id="FungiDB:CJJ09_004370"/>
<gene>
    <name evidence="2" type="ORF">QG37_01110</name>
</gene>
<dbReference type="VEuPathDB" id="FungiDB:CJI97_005069"/>
<dbReference type="AlphaFoldDB" id="A0A0L0P5X3"/>
<comment type="caution">
    <text evidence="2">The sequence shown here is derived from an EMBL/GenBank/DDBJ whole genome shotgun (WGS) entry which is preliminary data.</text>
</comment>